<dbReference type="SUPFAM" id="SSF47384">
    <property type="entry name" value="Homodimeric domain of signal transducing histidine kinase"/>
    <property type="match status" value="1"/>
</dbReference>
<dbReference type="Gene3D" id="1.10.287.130">
    <property type="match status" value="1"/>
</dbReference>
<dbReference type="GO" id="GO:0005886">
    <property type="term" value="C:plasma membrane"/>
    <property type="evidence" value="ECO:0007669"/>
    <property type="project" value="UniProtKB-SubCell"/>
</dbReference>
<dbReference type="NCBIfam" id="NF045988">
    <property type="entry name" value="HisKinRegBRhodob"/>
    <property type="match status" value="1"/>
</dbReference>
<keyword evidence="7" id="KW-0547">Nucleotide-binding</keyword>
<feature type="transmembrane region" description="Helical" evidence="10">
    <location>
        <begin position="105"/>
        <end position="123"/>
    </location>
</feature>
<dbReference type="InterPro" id="IPR005467">
    <property type="entry name" value="His_kinase_dom"/>
</dbReference>
<evidence type="ECO:0000256" key="4">
    <source>
        <dbReference type="ARBA" id="ARBA00022475"/>
    </source>
</evidence>
<dbReference type="Proteomes" id="UP000305888">
    <property type="component" value="Chromosome"/>
</dbReference>
<dbReference type="RefSeq" id="WP_138572169.1">
    <property type="nucleotide sequence ID" value="NZ_CP040818.1"/>
</dbReference>
<dbReference type="Pfam" id="PF02518">
    <property type="entry name" value="HATPase_c"/>
    <property type="match status" value="1"/>
</dbReference>
<dbReference type="InterPro" id="IPR050980">
    <property type="entry name" value="2C_sensor_his_kinase"/>
</dbReference>
<dbReference type="GO" id="GO:0000155">
    <property type="term" value="F:phosphorelay sensor kinase activity"/>
    <property type="evidence" value="ECO:0007669"/>
    <property type="project" value="InterPro"/>
</dbReference>
<keyword evidence="9" id="KW-0067">ATP-binding</keyword>
<keyword evidence="4" id="KW-1003">Cell membrane</keyword>
<dbReference type="AlphaFoldDB" id="A0A5B8FYN4"/>
<gene>
    <name evidence="12" type="ORF">FDP22_08305</name>
</gene>
<dbReference type="EC" id="2.7.13.3" evidence="3"/>
<dbReference type="PROSITE" id="PS50109">
    <property type="entry name" value="HIS_KIN"/>
    <property type="match status" value="1"/>
</dbReference>
<evidence type="ECO:0000256" key="5">
    <source>
        <dbReference type="ARBA" id="ARBA00022553"/>
    </source>
</evidence>
<dbReference type="Pfam" id="PF00512">
    <property type="entry name" value="HisKA"/>
    <property type="match status" value="1"/>
</dbReference>
<keyword evidence="10" id="KW-0472">Membrane</keyword>
<evidence type="ECO:0000256" key="9">
    <source>
        <dbReference type="ARBA" id="ARBA00022840"/>
    </source>
</evidence>
<feature type="transmembrane region" description="Helical" evidence="10">
    <location>
        <begin position="157"/>
        <end position="182"/>
    </location>
</feature>
<dbReference type="NCBIfam" id="NF033792">
    <property type="entry name" value="ActS_PrrB_HisK"/>
    <property type="match status" value="1"/>
</dbReference>
<dbReference type="InterPro" id="IPR004358">
    <property type="entry name" value="Sig_transdc_His_kin-like_C"/>
</dbReference>
<dbReference type="SMART" id="SM00387">
    <property type="entry name" value="HATPase_c"/>
    <property type="match status" value="1"/>
</dbReference>
<evidence type="ECO:0000256" key="8">
    <source>
        <dbReference type="ARBA" id="ARBA00022777"/>
    </source>
</evidence>
<dbReference type="InterPro" id="IPR003594">
    <property type="entry name" value="HATPase_dom"/>
</dbReference>
<evidence type="ECO:0000313" key="12">
    <source>
        <dbReference type="EMBL" id="QDL91779.1"/>
    </source>
</evidence>
<accession>A0A5B8FYN4</accession>
<keyword evidence="8 12" id="KW-0418">Kinase</keyword>
<name>A0A5B8FYN4_9RHOB</name>
<dbReference type="InterPro" id="IPR047770">
    <property type="entry name" value="RegB"/>
</dbReference>
<evidence type="ECO:0000313" key="13">
    <source>
        <dbReference type="Proteomes" id="UP000305888"/>
    </source>
</evidence>
<dbReference type="InterPro" id="IPR003661">
    <property type="entry name" value="HisK_dim/P_dom"/>
</dbReference>
<feature type="domain" description="Histidine kinase" evidence="11">
    <location>
        <begin position="218"/>
        <end position="423"/>
    </location>
</feature>
<proteinExistence type="predicted"/>
<dbReference type="EMBL" id="CP040818">
    <property type="protein sequence ID" value="QDL91779.1"/>
    <property type="molecule type" value="Genomic_DNA"/>
</dbReference>
<organism evidence="12 13">
    <name type="scientific">Paroceanicella profunda</name>
    <dbReference type="NCBI Taxonomy" id="2579971"/>
    <lineage>
        <taxon>Bacteria</taxon>
        <taxon>Pseudomonadati</taxon>
        <taxon>Pseudomonadota</taxon>
        <taxon>Alphaproteobacteria</taxon>
        <taxon>Rhodobacterales</taxon>
        <taxon>Paracoccaceae</taxon>
        <taxon>Paroceanicella</taxon>
    </lineage>
</organism>
<evidence type="ECO:0000256" key="10">
    <source>
        <dbReference type="SAM" id="Phobius"/>
    </source>
</evidence>
<dbReference type="PRINTS" id="PR00344">
    <property type="entry name" value="BCTRLSENSOR"/>
</dbReference>
<evidence type="ECO:0000259" key="11">
    <source>
        <dbReference type="PROSITE" id="PS50109"/>
    </source>
</evidence>
<keyword evidence="10" id="KW-0812">Transmembrane</keyword>
<sequence>MQEAGLSLMTNAARSDWVRLRTLTLLRWLAIGGQTMAVVVASQWFDVALPLDLCGFAIAASAAFNIISTVVHPQNKRLSERDTALILLFDLTQLALLLFLSGGLTNPFCVLVLAPVTISATALTLRVTLLLGLAALADISLLALFHLPLAFDDGTDMILPSLHIGGTWAALLIGIIFLALYARRVTIETFTMSQALIATQMALSREQRLTALGGLVAAAAHELGTPLATIKLASSELAHELKDRPDLLEDVRLIRAQTDRCRDILRGLGRAGKDDAHLRHAPIAAVVEEAAEPHVDRGRDVIVRLEGEVDDDSPAAPDQPEINRRPEVVHGLRNLIQNAVDFSRGHVWIDIDWDDANIRIAVGDDGPGYPADVIGRLGDPFVRRRSGQPQPGIERPEYEGMGLGLFIAKTLLERSGARIAFANGSEHAGAAGLPPGADPEHARPPGAIVEVIWPRAVLEVTREESRAALGSNRPFDLSNI</sequence>
<dbReference type="InterPro" id="IPR036890">
    <property type="entry name" value="HATPase_C_sf"/>
</dbReference>
<feature type="transmembrane region" description="Helical" evidence="10">
    <location>
        <begin position="130"/>
        <end position="151"/>
    </location>
</feature>
<comment type="subcellular location">
    <subcellularLocation>
        <location evidence="2">Cell membrane</location>
        <topology evidence="2">Multi-pass membrane protein</topology>
    </subcellularLocation>
</comment>
<dbReference type="PANTHER" id="PTHR44936">
    <property type="entry name" value="SENSOR PROTEIN CREC"/>
    <property type="match status" value="1"/>
</dbReference>
<dbReference type="GO" id="GO:0005524">
    <property type="term" value="F:ATP binding"/>
    <property type="evidence" value="ECO:0007669"/>
    <property type="project" value="UniProtKB-KW"/>
</dbReference>
<keyword evidence="13" id="KW-1185">Reference proteome</keyword>
<comment type="catalytic activity">
    <reaction evidence="1">
        <text>ATP + protein L-histidine = ADP + protein N-phospho-L-histidine.</text>
        <dbReference type="EC" id="2.7.13.3"/>
    </reaction>
</comment>
<reference evidence="12 13" key="1">
    <citation type="submission" date="2019-06" db="EMBL/GenBank/DDBJ databases">
        <title>Genome sequence of Rhodobacteraceae bacterium D4M1.</title>
        <authorList>
            <person name="Cao J."/>
        </authorList>
    </citation>
    <scope>NUCLEOTIDE SEQUENCE [LARGE SCALE GENOMIC DNA]</scope>
    <source>
        <strain evidence="12 13">D4M1</strain>
    </source>
</reference>
<evidence type="ECO:0000256" key="7">
    <source>
        <dbReference type="ARBA" id="ARBA00022741"/>
    </source>
</evidence>
<keyword evidence="6" id="KW-0808">Transferase</keyword>
<dbReference type="SMART" id="SM00388">
    <property type="entry name" value="HisKA"/>
    <property type="match status" value="1"/>
</dbReference>
<keyword evidence="10" id="KW-1133">Transmembrane helix</keyword>
<keyword evidence="5" id="KW-0597">Phosphoprotein</keyword>
<protein>
    <recommendedName>
        <fullName evidence="3">histidine kinase</fullName>
        <ecNumber evidence="3">2.7.13.3</ecNumber>
    </recommendedName>
</protein>
<dbReference type="InterPro" id="IPR036097">
    <property type="entry name" value="HisK_dim/P_sf"/>
</dbReference>
<dbReference type="SUPFAM" id="SSF55874">
    <property type="entry name" value="ATPase domain of HSP90 chaperone/DNA topoisomerase II/histidine kinase"/>
    <property type="match status" value="1"/>
</dbReference>
<dbReference type="Gene3D" id="3.30.565.10">
    <property type="entry name" value="Histidine kinase-like ATPase, C-terminal domain"/>
    <property type="match status" value="1"/>
</dbReference>
<evidence type="ECO:0000256" key="3">
    <source>
        <dbReference type="ARBA" id="ARBA00012438"/>
    </source>
</evidence>
<evidence type="ECO:0000256" key="2">
    <source>
        <dbReference type="ARBA" id="ARBA00004651"/>
    </source>
</evidence>
<dbReference type="KEGG" id="ppru:FDP22_08305"/>
<dbReference type="OrthoDB" id="9785252at2"/>
<dbReference type="PANTHER" id="PTHR44936:SF10">
    <property type="entry name" value="SENSOR PROTEIN RSTB"/>
    <property type="match status" value="1"/>
</dbReference>
<feature type="transmembrane region" description="Helical" evidence="10">
    <location>
        <begin position="25"/>
        <end position="44"/>
    </location>
</feature>
<evidence type="ECO:0000256" key="6">
    <source>
        <dbReference type="ARBA" id="ARBA00022679"/>
    </source>
</evidence>
<evidence type="ECO:0000256" key="1">
    <source>
        <dbReference type="ARBA" id="ARBA00000085"/>
    </source>
</evidence>
<dbReference type="CDD" id="cd00082">
    <property type="entry name" value="HisKA"/>
    <property type="match status" value="1"/>
</dbReference>